<protein>
    <submittedName>
        <fullName evidence="2">Uncharacterized protein</fullName>
    </submittedName>
</protein>
<organism evidence="2">
    <name type="scientific">Tanacetum cinerariifolium</name>
    <name type="common">Dalmatian daisy</name>
    <name type="synonym">Chrysanthemum cinerariifolium</name>
    <dbReference type="NCBI Taxonomy" id="118510"/>
    <lineage>
        <taxon>Eukaryota</taxon>
        <taxon>Viridiplantae</taxon>
        <taxon>Streptophyta</taxon>
        <taxon>Embryophyta</taxon>
        <taxon>Tracheophyta</taxon>
        <taxon>Spermatophyta</taxon>
        <taxon>Magnoliopsida</taxon>
        <taxon>eudicotyledons</taxon>
        <taxon>Gunneridae</taxon>
        <taxon>Pentapetalae</taxon>
        <taxon>asterids</taxon>
        <taxon>campanulids</taxon>
        <taxon>Asterales</taxon>
        <taxon>Asteraceae</taxon>
        <taxon>Asteroideae</taxon>
        <taxon>Anthemideae</taxon>
        <taxon>Anthemidinae</taxon>
        <taxon>Tanacetum</taxon>
    </lineage>
</organism>
<gene>
    <name evidence="2" type="ORF">Tci_141821</name>
</gene>
<sequence>MKEYIELEEEKAQKHRKVFNWETAKYGKIWYDEDIHDLRSVDTEFSAITFNDEVSSEKHFLMNQRDARMSKSDLSTELILSPQHIDEFDLNGETSLLDYDEKEQNVLNFNNLFPFNVIHLDDLKSEKDNDDNEINIPLTPRKQRHPFLRYQGLEYTDADIADFKERRFAVGRKSGAHISGGQFVARLAEHFGLSTTEILGGLTVISSELLINYMGELVRLQICEQLGDTWAWVAMGPERQPDATVDGPKTVKDAPADDKGGQADPVPIKAPQQPPPPPPAPTRTMPQRMARLEEDVHEVHEALAEQRKRRVRRRTGEANTSKA</sequence>
<feature type="compositionally biased region" description="Basic and acidic residues" evidence="1">
    <location>
        <begin position="249"/>
        <end position="261"/>
    </location>
</feature>
<evidence type="ECO:0000256" key="1">
    <source>
        <dbReference type="SAM" id="MobiDB-lite"/>
    </source>
</evidence>
<dbReference type="EMBL" id="BKCJ010031423">
    <property type="protein sequence ID" value="GEV69844.1"/>
    <property type="molecule type" value="Genomic_DNA"/>
</dbReference>
<comment type="caution">
    <text evidence="2">The sequence shown here is derived from an EMBL/GenBank/DDBJ whole genome shotgun (WGS) entry which is preliminary data.</text>
</comment>
<reference evidence="2" key="1">
    <citation type="journal article" date="2019" name="Sci. Rep.">
        <title>Draft genome of Tanacetum cinerariifolium, the natural source of mosquito coil.</title>
        <authorList>
            <person name="Yamashiro T."/>
            <person name="Shiraishi A."/>
            <person name="Satake H."/>
            <person name="Nakayama K."/>
        </authorList>
    </citation>
    <scope>NUCLEOTIDE SEQUENCE</scope>
</reference>
<accession>A0A699GQ19</accession>
<evidence type="ECO:0000313" key="2">
    <source>
        <dbReference type="EMBL" id="GEV69844.1"/>
    </source>
</evidence>
<proteinExistence type="predicted"/>
<name>A0A699GQ19_TANCI</name>
<dbReference type="AlphaFoldDB" id="A0A699GQ19"/>
<feature type="region of interest" description="Disordered" evidence="1">
    <location>
        <begin position="304"/>
        <end position="323"/>
    </location>
</feature>
<feature type="region of interest" description="Disordered" evidence="1">
    <location>
        <begin position="239"/>
        <end position="297"/>
    </location>
</feature>
<feature type="compositionally biased region" description="Pro residues" evidence="1">
    <location>
        <begin position="272"/>
        <end position="281"/>
    </location>
</feature>